<sequence length="478" mass="55133">MKKKQYLLLFLILILGLILRLYKIDNPIADWHSWRQADTASVGEIYIKNGIDLLKPRYHDISNIASGIDNPEGWRFVEFPVYNALHAALYKTYPNFGIDKWGRLTSVFISLISAVFLFLIGRKVLGTVGGLLASFFFVALPFNVFFSRVILPEPMAVLGIVASLWFFLYYIETEKRWSIYLSGVFFGLSLLVKPYTIFYGLAFLYLAYNKYKVKGSILNVDLWLFFCLAVSPFLYWRGWMWMDEYIRGIPHWKWAFNGDKIRFKPSFWWWILEERLGRLILGVWGTVPFAVGLIAGQKGKYPWLLHILFASQIAYVSTVATASVRHDYYQTLTIPAVSLVLAGGCLTLWNLKSFNKHLTRLATAGCVLAGLFFSFYQVKEFYKVNHPEIIIAGAAANKLLPKSAIIIAPYTGDTAFLYQTKRRGFPYIIYPLPEMINRLGAQYYVSVNFDEQTNQVMNEYTILEKTDKYVIVDLQKKK</sequence>
<accession>A0A1G1V7Z6</accession>
<proteinExistence type="predicted"/>
<evidence type="ECO:0000259" key="9">
    <source>
        <dbReference type="Pfam" id="PF13231"/>
    </source>
</evidence>
<keyword evidence="5 8" id="KW-0812">Transmembrane</keyword>
<dbReference type="AlphaFoldDB" id="A0A1G1V7Z6"/>
<keyword evidence="7 8" id="KW-0472">Membrane</keyword>
<dbReference type="GO" id="GO:0005886">
    <property type="term" value="C:plasma membrane"/>
    <property type="evidence" value="ECO:0007669"/>
    <property type="project" value="UniProtKB-SubCell"/>
</dbReference>
<evidence type="ECO:0000256" key="5">
    <source>
        <dbReference type="ARBA" id="ARBA00022692"/>
    </source>
</evidence>
<evidence type="ECO:0000256" key="2">
    <source>
        <dbReference type="ARBA" id="ARBA00022475"/>
    </source>
</evidence>
<feature type="transmembrane region" description="Helical" evidence="8">
    <location>
        <begin position="177"/>
        <end position="206"/>
    </location>
</feature>
<dbReference type="PANTHER" id="PTHR33908">
    <property type="entry name" value="MANNOSYLTRANSFERASE YKCB-RELATED"/>
    <property type="match status" value="1"/>
</dbReference>
<dbReference type="Proteomes" id="UP000178319">
    <property type="component" value="Unassembled WGS sequence"/>
</dbReference>
<protein>
    <recommendedName>
        <fullName evidence="9">Glycosyltransferase RgtA/B/C/D-like domain-containing protein</fullName>
    </recommendedName>
</protein>
<feature type="domain" description="Glycosyltransferase RgtA/B/C/D-like" evidence="9">
    <location>
        <begin position="103"/>
        <end position="236"/>
    </location>
</feature>
<feature type="transmembrane region" description="Helical" evidence="8">
    <location>
        <begin position="303"/>
        <end position="322"/>
    </location>
</feature>
<feature type="transmembrane region" description="Helical" evidence="8">
    <location>
        <begin position="155"/>
        <end position="171"/>
    </location>
</feature>
<keyword evidence="4" id="KW-0808">Transferase</keyword>
<feature type="transmembrane region" description="Helical" evidence="8">
    <location>
        <begin position="6"/>
        <end position="22"/>
    </location>
</feature>
<organism evidence="10 11">
    <name type="scientific">Candidatus Blackburnbacteria bacterium RIFCSPHIGHO2_02_FULL_44_20</name>
    <dbReference type="NCBI Taxonomy" id="1797516"/>
    <lineage>
        <taxon>Bacteria</taxon>
        <taxon>Candidatus Blackburniibacteriota</taxon>
    </lineage>
</organism>
<dbReference type="STRING" id="1797516.A3D26_03275"/>
<feature type="transmembrane region" description="Helical" evidence="8">
    <location>
        <begin position="361"/>
        <end position="378"/>
    </location>
</feature>
<dbReference type="GO" id="GO:0009103">
    <property type="term" value="P:lipopolysaccharide biosynthetic process"/>
    <property type="evidence" value="ECO:0007669"/>
    <property type="project" value="UniProtKB-ARBA"/>
</dbReference>
<name>A0A1G1V7Z6_9BACT</name>
<comment type="subcellular location">
    <subcellularLocation>
        <location evidence="1">Cell membrane</location>
        <topology evidence="1">Multi-pass membrane protein</topology>
    </subcellularLocation>
</comment>
<gene>
    <name evidence="10" type="ORF">A3D26_03275</name>
</gene>
<feature type="transmembrane region" description="Helical" evidence="8">
    <location>
        <begin position="101"/>
        <end position="121"/>
    </location>
</feature>
<evidence type="ECO:0000256" key="1">
    <source>
        <dbReference type="ARBA" id="ARBA00004651"/>
    </source>
</evidence>
<dbReference type="GO" id="GO:0016763">
    <property type="term" value="F:pentosyltransferase activity"/>
    <property type="evidence" value="ECO:0007669"/>
    <property type="project" value="TreeGrafter"/>
</dbReference>
<keyword evidence="3" id="KW-0328">Glycosyltransferase</keyword>
<dbReference type="EMBL" id="MHBZ01000015">
    <property type="protein sequence ID" value="OGY11545.1"/>
    <property type="molecule type" value="Genomic_DNA"/>
</dbReference>
<evidence type="ECO:0000256" key="6">
    <source>
        <dbReference type="ARBA" id="ARBA00022989"/>
    </source>
</evidence>
<evidence type="ECO:0000256" key="8">
    <source>
        <dbReference type="SAM" id="Phobius"/>
    </source>
</evidence>
<comment type="caution">
    <text evidence="10">The sequence shown here is derived from an EMBL/GenBank/DDBJ whole genome shotgun (WGS) entry which is preliminary data.</text>
</comment>
<keyword evidence="2" id="KW-1003">Cell membrane</keyword>
<dbReference type="InterPro" id="IPR038731">
    <property type="entry name" value="RgtA/B/C-like"/>
</dbReference>
<evidence type="ECO:0000313" key="11">
    <source>
        <dbReference type="Proteomes" id="UP000178319"/>
    </source>
</evidence>
<keyword evidence="6 8" id="KW-1133">Transmembrane helix</keyword>
<feature type="transmembrane region" description="Helical" evidence="8">
    <location>
        <begin position="218"/>
        <end position="236"/>
    </location>
</feature>
<dbReference type="Pfam" id="PF13231">
    <property type="entry name" value="PMT_2"/>
    <property type="match status" value="1"/>
</dbReference>
<dbReference type="PANTHER" id="PTHR33908:SF11">
    <property type="entry name" value="MEMBRANE PROTEIN"/>
    <property type="match status" value="1"/>
</dbReference>
<reference evidence="10 11" key="1">
    <citation type="journal article" date="2016" name="Nat. Commun.">
        <title>Thousands of microbial genomes shed light on interconnected biogeochemical processes in an aquifer system.</title>
        <authorList>
            <person name="Anantharaman K."/>
            <person name="Brown C.T."/>
            <person name="Hug L.A."/>
            <person name="Sharon I."/>
            <person name="Castelle C.J."/>
            <person name="Probst A.J."/>
            <person name="Thomas B.C."/>
            <person name="Singh A."/>
            <person name="Wilkins M.J."/>
            <person name="Karaoz U."/>
            <person name="Brodie E.L."/>
            <person name="Williams K.H."/>
            <person name="Hubbard S.S."/>
            <person name="Banfield J.F."/>
        </authorList>
    </citation>
    <scope>NUCLEOTIDE SEQUENCE [LARGE SCALE GENOMIC DNA]</scope>
</reference>
<evidence type="ECO:0000256" key="4">
    <source>
        <dbReference type="ARBA" id="ARBA00022679"/>
    </source>
</evidence>
<feature type="transmembrane region" description="Helical" evidence="8">
    <location>
        <begin position="127"/>
        <end position="146"/>
    </location>
</feature>
<feature type="transmembrane region" description="Helical" evidence="8">
    <location>
        <begin position="328"/>
        <end position="349"/>
    </location>
</feature>
<evidence type="ECO:0000313" key="10">
    <source>
        <dbReference type="EMBL" id="OGY11545.1"/>
    </source>
</evidence>
<feature type="transmembrane region" description="Helical" evidence="8">
    <location>
        <begin position="276"/>
        <end position="296"/>
    </location>
</feature>
<evidence type="ECO:0000256" key="3">
    <source>
        <dbReference type="ARBA" id="ARBA00022676"/>
    </source>
</evidence>
<dbReference type="InterPro" id="IPR050297">
    <property type="entry name" value="LipidA_mod_glycosyltrf_83"/>
</dbReference>
<evidence type="ECO:0000256" key="7">
    <source>
        <dbReference type="ARBA" id="ARBA00023136"/>
    </source>
</evidence>